<dbReference type="NCBIfam" id="TIGR01733">
    <property type="entry name" value="AA-adenyl-dom"/>
    <property type="match status" value="5"/>
</dbReference>
<dbReference type="SUPFAM" id="SSF52777">
    <property type="entry name" value="CoA-dependent acyltransferases"/>
    <property type="match status" value="10"/>
</dbReference>
<dbReference type="InterPro" id="IPR023213">
    <property type="entry name" value="CAT-like_dom_sf"/>
</dbReference>
<evidence type="ECO:0000256" key="4">
    <source>
        <dbReference type="ARBA" id="ARBA00022553"/>
    </source>
</evidence>
<dbReference type="GO" id="GO:0043041">
    <property type="term" value="P:amino acid activation for nonribosomal peptide biosynthetic process"/>
    <property type="evidence" value="ECO:0007669"/>
    <property type="project" value="TreeGrafter"/>
</dbReference>
<evidence type="ECO:0000259" key="6">
    <source>
        <dbReference type="PROSITE" id="PS50075"/>
    </source>
</evidence>
<feature type="domain" description="Carrier" evidence="6">
    <location>
        <begin position="2030"/>
        <end position="2105"/>
    </location>
</feature>
<feature type="region of interest" description="Disordered" evidence="5">
    <location>
        <begin position="2323"/>
        <end position="2343"/>
    </location>
</feature>
<feature type="domain" description="Carrier" evidence="6">
    <location>
        <begin position="980"/>
        <end position="1055"/>
    </location>
</feature>
<dbReference type="FunFam" id="1.10.1200.10:FF:000016">
    <property type="entry name" value="Non-ribosomal peptide synthase"/>
    <property type="match status" value="1"/>
</dbReference>
<dbReference type="Gene3D" id="3.30.559.30">
    <property type="entry name" value="Nonribosomal peptide synthetase, condensation domain"/>
    <property type="match status" value="5"/>
</dbReference>
<feature type="domain" description="Carrier" evidence="6">
    <location>
        <begin position="5183"/>
        <end position="5257"/>
    </location>
</feature>
<dbReference type="InterPro" id="IPR009081">
    <property type="entry name" value="PP-bd_ACP"/>
</dbReference>
<dbReference type="Gene3D" id="2.30.38.10">
    <property type="entry name" value="Luciferase, Domain 3"/>
    <property type="match status" value="5"/>
</dbReference>
<dbReference type="CDD" id="cd19540">
    <property type="entry name" value="LCL_NRPS-like"/>
    <property type="match status" value="4"/>
</dbReference>
<reference evidence="8" key="1">
    <citation type="journal article" date="2015" name="J. Biotechnol.">
        <title>Complete genome sequence of Streptomyces ambofaciens ATCC 23877, the spiramycin producer.</title>
        <authorList>
            <person name="Thibessard A."/>
            <person name="Haas D."/>
            <person name="Gerbaud C."/>
            <person name="Aigle B."/>
            <person name="Lautru S."/>
            <person name="Pernodet J.L."/>
            <person name="Leblond P."/>
        </authorList>
    </citation>
    <scope>NUCLEOTIDE SEQUENCE [LARGE SCALE GENOMIC DNA]</scope>
    <source>
        <strain evidence="8">ATCC 23877 / 3486 / DSM 40053 / JCM 4204 / NBRC 12836 / NRRL B-2516</strain>
    </source>
</reference>
<protein>
    <submittedName>
        <fullName evidence="7">Long-chain-fatty-acid--CoA ligase</fullName>
        <ecNumber evidence="7">6.2.1.3</ecNumber>
    </submittedName>
</protein>
<dbReference type="GO" id="GO:0044550">
    <property type="term" value="P:secondary metabolite biosynthetic process"/>
    <property type="evidence" value="ECO:0007669"/>
    <property type="project" value="UniProtKB-ARBA"/>
</dbReference>
<evidence type="ECO:0000313" key="7">
    <source>
        <dbReference type="EMBL" id="AKZ58700.1"/>
    </source>
</evidence>
<proteinExistence type="inferred from homology"/>
<dbReference type="FunFam" id="1.10.1200.10:FF:000005">
    <property type="entry name" value="Nonribosomal peptide synthetase 1"/>
    <property type="match status" value="4"/>
</dbReference>
<feature type="region of interest" description="Disordered" evidence="5">
    <location>
        <begin position="1277"/>
        <end position="1296"/>
    </location>
</feature>
<dbReference type="GO" id="GO:0004467">
    <property type="term" value="F:long-chain fatty acid-CoA ligase activity"/>
    <property type="evidence" value="ECO:0007669"/>
    <property type="project" value="UniProtKB-EC"/>
</dbReference>
<dbReference type="CDD" id="cd12116">
    <property type="entry name" value="A_NRPS_Ta1_like"/>
    <property type="match status" value="3"/>
</dbReference>
<dbReference type="Gene3D" id="3.40.50.1820">
    <property type="entry name" value="alpha/beta hydrolase"/>
    <property type="match status" value="1"/>
</dbReference>
<dbReference type="Proteomes" id="UP000061018">
    <property type="component" value="Chromosome"/>
</dbReference>
<dbReference type="InterPro" id="IPR010071">
    <property type="entry name" value="AA_adenyl_dom"/>
</dbReference>
<dbReference type="GO" id="GO:0005829">
    <property type="term" value="C:cytosol"/>
    <property type="evidence" value="ECO:0007669"/>
    <property type="project" value="TreeGrafter"/>
</dbReference>
<gene>
    <name evidence="7" type="ORF">SAM23877_5655</name>
</gene>
<dbReference type="Pfam" id="PF13193">
    <property type="entry name" value="AMP-binding_C"/>
    <property type="match status" value="5"/>
</dbReference>
<dbReference type="Pfam" id="PF00550">
    <property type="entry name" value="PP-binding"/>
    <property type="match status" value="5"/>
</dbReference>
<dbReference type="Gene3D" id="3.30.300.30">
    <property type="match status" value="5"/>
</dbReference>
<dbReference type="InterPro" id="IPR020806">
    <property type="entry name" value="PKS_PP-bd"/>
</dbReference>
<feature type="region of interest" description="Disordered" evidence="5">
    <location>
        <begin position="2707"/>
        <end position="2737"/>
    </location>
</feature>
<dbReference type="NCBIfam" id="NF003417">
    <property type="entry name" value="PRK04813.1"/>
    <property type="match status" value="5"/>
</dbReference>
<dbReference type="EC" id="6.2.1.3" evidence="7"/>
<dbReference type="FunFam" id="3.40.50.980:FF:000001">
    <property type="entry name" value="Non-ribosomal peptide synthetase"/>
    <property type="match status" value="2"/>
</dbReference>
<dbReference type="PANTHER" id="PTHR45527:SF1">
    <property type="entry name" value="FATTY ACID SYNTHASE"/>
    <property type="match status" value="1"/>
</dbReference>
<evidence type="ECO:0000313" key="8">
    <source>
        <dbReference type="Proteomes" id="UP000061018"/>
    </source>
</evidence>
<dbReference type="PANTHER" id="PTHR45527">
    <property type="entry name" value="NONRIBOSOMAL PEPTIDE SYNTHETASE"/>
    <property type="match status" value="1"/>
</dbReference>
<dbReference type="STRING" id="1889.SAM40697_5149"/>
<dbReference type="GO" id="GO:0017000">
    <property type="term" value="P:antibiotic biosynthetic process"/>
    <property type="evidence" value="ECO:0007669"/>
    <property type="project" value="UniProtKB-ARBA"/>
</dbReference>
<dbReference type="InterPro" id="IPR000873">
    <property type="entry name" value="AMP-dep_synth/lig_dom"/>
</dbReference>
<dbReference type="InterPro" id="IPR020845">
    <property type="entry name" value="AMP-binding_CS"/>
</dbReference>
<dbReference type="GO" id="GO:0072330">
    <property type="term" value="P:monocarboxylic acid biosynthetic process"/>
    <property type="evidence" value="ECO:0007669"/>
    <property type="project" value="UniProtKB-ARBA"/>
</dbReference>
<organism evidence="7 8">
    <name type="scientific">Streptomyces ambofaciens (strain ATCC 23877 / 3486 / DSM 40053 / JCM 4204 / NBRC 12836 / NRRL B-2516)</name>
    <dbReference type="NCBI Taxonomy" id="278992"/>
    <lineage>
        <taxon>Bacteria</taxon>
        <taxon>Bacillati</taxon>
        <taxon>Actinomycetota</taxon>
        <taxon>Actinomycetes</taxon>
        <taxon>Kitasatosporales</taxon>
        <taxon>Streptomycetaceae</taxon>
        <taxon>Streptomyces</taxon>
    </lineage>
</organism>
<dbReference type="GO" id="GO:0008610">
    <property type="term" value="P:lipid biosynthetic process"/>
    <property type="evidence" value="ECO:0007669"/>
    <property type="project" value="UniProtKB-ARBA"/>
</dbReference>
<dbReference type="SUPFAM" id="SSF56801">
    <property type="entry name" value="Acetyl-CoA synthetase-like"/>
    <property type="match status" value="5"/>
</dbReference>
<comment type="cofactor">
    <cofactor evidence="1">
        <name>pantetheine 4'-phosphate</name>
        <dbReference type="ChEBI" id="CHEBI:47942"/>
    </cofactor>
</comment>
<comment type="similarity">
    <text evidence="2">Belongs to the ATP-dependent AMP-binding enzyme family.</text>
</comment>
<dbReference type="SMART" id="SM00823">
    <property type="entry name" value="PKS_PP"/>
    <property type="match status" value="5"/>
</dbReference>
<dbReference type="InterPro" id="IPR025110">
    <property type="entry name" value="AMP-bd_C"/>
</dbReference>
<dbReference type="RefSeq" id="WP_079030456.1">
    <property type="nucleotide sequence ID" value="NZ_CP012382.1"/>
</dbReference>
<accession>A0A0K2AZZ4</accession>
<dbReference type="Gene3D" id="3.40.50.980">
    <property type="match status" value="10"/>
</dbReference>
<dbReference type="InterPro" id="IPR036736">
    <property type="entry name" value="ACP-like_sf"/>
</dbReference>
<evidence type="ECO:0000256" key="1">
    <source>
        <dbReference type="ARBA" id="ARBA00001957"/>
    </source>
</evidence>
<dbReference type="FunFam" id="3.30.559.30:FF:000001">
    <property type="entry name" value="Non-ribosomal peptide synthetase"/>
    <property type="match status" value="1"/>
</dbReference>
<dbReference type="GO" id="GO:0031177">
    <property type="term" value="F:phosphopantetheine binding"/>
    <property type="evidence" value="ECO:0007669"/>
    <property type="project" value="InterPro"/>
</dbReference>
<dbReference type="FunFam" id="3.40.50.12780:FF:000012">
    <property type="entry name" value="Non-ribosomal peptide synthetase"/>
    <property type="match status" value="4"/>
</dbReference>
<keyword evidence="3" id="KW-0596">Phosphopantetheine</keyword>
<dbReference type="KEGG" id="samb:SAM23877_5655"/>
<dbReference type="FunFam" id="3.30.559.10:FF:000012">
    <property type="entry name" value="Non-ribosomal peptide synthetase"/>
    <property type="match status" value="1"/>
</dbReference>
<dbReference type="CDD" id="cd19543">
    <property type="entry name" value="DCL_NRPS"/>
    <property type="match status" value="1"/>
</dbReference>
<dbReference type="InterPro" id="IPR001242">
    <property type="entry name" value="Condensation_dom"/>
</dbReference>
<dbReference type="PROSITE" id="PS50075">
    <property type="entry name" value="CARRIER"/>
    <property type="match status" value="5"/>
</dbReference>
<dbReference type="Pfam" id="PF00501">
    <property type="entry name" value="AMP-binding"/>
    <property type="match status" value="5"/>
</dbReference>
<dbReference type="InterPro" id="IPR006162">
    <property type="entry name" value="Ppantetheine_attach_site"/>
</dbReference>
<dbReference type="EMBL" id="CP012382">
    <property type="protein sequence ID" value="AKZ58700.1"/>
    <property type="molecule type" value="Genomic_DNA"/>
</dbReference>
<dbReference type="FunFam" id="3.30.300.30:FF:000010">
    <property type="entry name" value="Enterobactin synthetase component F"/>
    <property type="match status" value="5"/>
</dbReference>
<dbReference type="InterPro" id="IPR045851">
    <property type="entry name" value="AMP-bd_C_sf"/>
</dbReference>
<dbReference type="PROSITE" id="PS00455">
    <property type="entry name" value="AMP_BINDING"/>
    <property type="match status" value="5"/>
</dbReference>
<name>A0A0K2AZZ4_STRA7</name>
<dbReference type="Pfam" id="PF00668">
    <property type="entry name" value="Condensation"/>
    <property type="match status" value="5"/>
</dbReference>
<dbReference type="PROSITE" id="PS00012">
    <property type="entry name" value="PHOSPHOPANTETHEINE"/>
    <property type="match status" value="5"/>
</dbReference>
<dbReference type="CDD" id="cd05930">
    <property type="entry name" value="A_NRPS"/>
    <property type="match status" value="2"/>
</dbReference>
<keyword evidence="7" id="KW-0436">Ligase</keyword>
<dbReference type="FunFam" id="2.30.38.10:FF:000001">
    <property type="entry name" value="Non-ribosomal peptide synthetase PvdI"/>
    <property type="match status" value="5"/>
</dbReference>
<evidence type="ECO:0000256" key="2">
    <source>
        <dbReference type="ARBA" id="ARBA00006432"/>
    </source>
</evidence>
<evidence type="ECO:0000256" key="3">
    <source>
        <dbReference type="ARBA" id="ARBA00022450"/>
    </source>
</evidence>
<dbReference type="Gene3D" id="3.30.559.10">
    <property type="entry name" value="Chloramphenicol acetyltransferase-like domain"/>
    <property type="match status" value="5"/>
</dbReference>
<keyword evidence="4" id="KW-0597">Phosphoprotein</keyword>
<dbReference type="InterPro" id="IPR029058">
    <property type="entry name" value="AB_hydrolase_fold"/>
</dbReference>
<evidence type="ECO:0000256" key="5">
    <source>
        <dbReference type="SAM" id="MobiDB-lite"/>
    </source>
</evidence>
<feature type="domain" description="Carrier" evidence="6">
    <location>
        <begin position="4146"/>
        <end position="4221"/>
    </location>
</feature>
<feature type="domain" description="Carrier" evidence="6">
    <location>
        <begin position="3105"/>
        <end position="3180"/>
    </location>
</feature>
<dbReference type="SUPFAM" id="SSF47336">
    <property type="entry name" value="ACP-like"/>
    <property type="match status" value="5"/>
</dbReference>
<dbReference type="Gene3D" id="1.10.1200.10">
    <property type="entry name" value="ACP-like"/>
    <property type="match status" value="4"/>
</dbReference>
<sequence length="5288" mass="571190">MAVTRRPRKIEDIYPLSPLQEGLLFHNVLEGTATDVYVAQITTDFEGPLDTEALRNASAALLARYPNLRVAFRQRKSGEWAQLVLREVDLPWRTVDLGDLPETSRASRAEAEALEDRSRRFDLGQAPLVRFTLIHLGGQRHRFVLTNHHILLDGWSMQILMRELLALYLAKGDDSGLPRPRPYRDHLTWLAEQDTGAAIRAWSEALAGLEEPTRVAALAPGQPPVVPEQVRFGLDGRETQALTALAREHGLTLNTVVQGAWSLLLSRITGIDDVVFGVTVSGRPPELDGVEDMVGLFINTLPLRLRLRPAEPLAAMLARLQEEQSRLLAHQHLGLAEIQRLTDVGELFDTSMVFENYPLDASGLDRATDGLRVLRTEGYDATHYPLGLVCMPDSTLRFQLDYRPDVFRREEAEELAEHLLGILRLLLDAPHAPVGRVDALAAGQRERLLVDWNRTERPVPAGILPRLFETQVARTPDETAVVFQDTRVTYRELNARVNRLARLFTEQGVGPEDVVAVVLPRSVDSMVALLAAMKAGAVYLPVDPEYPADRTSFMLTDSAPSLVVTVSTAADRVAVLDGSGVPVIRLDGAETRDALDGRPDTNPVAAPVTPAGGAYILYTSGSTGRPKAALITHASLSNLLHHHQYEVLSRVVDSVGGRRLRMAHTASFSFDASWGLFLWMAAHGHELHLLDDDTRHDPEAFARQVHEQRIDVVDMTPSECQHLLLAGLLDADRHRPSLVVLGGEAIGEGLRRELTSVDGLLAFNFYGPTECTADSVTGVVRDARPAELGTPVSNAQVYVLDAALRPAPVGVAGELYVAGAGVARGYLGRPGLTSERFVANPFGPAGSRMYRTGDVVRWTDEGLVEFIGRADDQVKVRGFRIELGEIESLLGAHGSVAQAAVVVREDRPGDKRLVAYVSPTEGAGADPAALRQYVAERLPQHMVPAAVVPLPELPLTPTGKLDRRALPAPDWDGAIESARRPRTGQEEILAHLFADVLGLERVGIDDSFFDLGGHSLLATRLVSRIRTALGVELSVRALFETPSVAGLAGLLGQAVSARTPVVARAVRPERLPLSYAQQRLWFLHQYEPGSALYNIPVALRLTGTLDEEALHAALADVTARHEALRTVYAQDDQGTQGAHQIILTPDQATPAFEVREVTEEQLDGELSDAVGQGFDLTRDLPLRTTLFHLGETEHVLLLVVHHIAADGWSLTPLARDLTTAYGARIAGQAPTWAPLPVQYADHTLWQRDVLGTEDDPDSVLSKQLTYWTETLAGLPAELDLPTDRPRPTTPSHQGGTVTFTIPAELHTRITRLARQEQASTFMVLQAALAVLLSRLGAGTDIPIGSPIAGRTDDAVEDLVGFFVNTLVLRTDLTGNPTFTELLARVRETDLAAYAHQDIPFERLVEAVNPERSTSRHPLFQTMLSLHNLDSRTATASLASWPGVETSEQSIGSSAARFDLAFNLGELYNDDSSAAGIDAELEFSADLFDRESAELLGRRFVRVLEAVVSAPGARVGRVGVLAVDERLRVLEEWNDTRSADADADAGVGAGGDVVGRFRAQVARVPEAAAVVFGGVAVSYAELDARSDRLARLLVEAGMGPERYAAVMLPRTADLVTVLLAVLKTGGAYLPLDADFPAERLAFMQEETGPVLVIDEEWLEGAWEREPHPATHLPALTRPDQAAYVLYTSGSTGRPKGVVVSRGALANLLTDMRERIPLADGDRLLAVTTVGFDIAGLELFAPLTAGAAVVVAPTGVVHDPEQLRALLTGEQITVMQATPSLWRSVADDAGAAAALAGVRVLAGGEALPADLADRLTEAAAQVTNVYGPTETTIWSTATTLTTGAPVTIGRPLTNTRVYVLDDHLQPVPVGVPGELYIAGEGVARGYQLRPALTAERFVADPYGPAGTRMYRTGDVVRWTPDGRLTYLRRADDQVKVRGHRIELGEIEALLGSHPAVARAAVIVRDERLVAYTTGEAVTPEDLRSHLAQSLPAYMVPSAFVVLDVLPLTANGKLDRKALPTPRWDGVESSGRGPRNDREEILCHLFADVLGLERVGIDDSFFDLGGHSLLATRLVARIRTTLSAEVPVRALFDTPSVAGLAHALTGAGHARAAVTAQPRPARVPLSPAQQGQWFLHKLEGPNATYNIPIALRLTGTLDQDALRAALTDVTARHEALRTVYAEDDQGARQIILTPDQATPVFEVCAVTSDGLVGALADAARHAFDLTRELPLRTTLFRLDESEHVLLLLVHHIAADEGSFVPLARDLTTAYTARTTGQDPAWAPLPVQYADHTLWQRDVLGTEGDPDSVLSKQLAYWEETLAGLPAELDLPTDRPRPATPSHQGGTVTFTIPTDLRERIEALARQEQASTFMVLQAALAVLLSRLGAGTDIPIGSPIAGRTDDAVEDLVGFFVNTLVLRTDLTGDPTFTELLARVRETDLTAYAHQDIPFERLVEALNPERSANRHPLFQVRLVVQNADPRSSAGNALALPGLSVSTEATSDEGAKFDLLLRLYDADSGLGGVLEYSADLYDASTAESLAERFVRVLRNAVTDPERPVGRIDVLDAAERGRLLETWNATARDVEPASVVELFAAQVARTPDAEALLFEESTLTYAELDERSNRLARLLVEHGVGPERFVAVALPRSVELIVSLLAVLKAGGAYLPLDLDQPAERVRYMVEDADPLLIVTDERSSGLLAGTPDRKLLRWDAEETRRAPSEASGDAIGSRGGTAADRFRPGGLPLPNDPAYVIYTSGSTGRPKGVVVEHRSVGAYLQRARRVYPDAAGTALLHSRIAFDLTVTALYTPLVSGGRVRLADLKDESGSSVTSVRPTFMKATPSHLALLGSLPDTASPTGTLMLGGEQLLGENLAEWRARHPDVTVVNAYGPTEATVNCTDYTLEPGAPTPSGPVPIGRPFWNTRAYVLDANLQPVPAGVPGELYIAGTGLARGYLGRPDMTAERFVANPFDASGSGSRMYRTGDLALWGRDGQLRYVGRADQQVKLRGYRLELGEIESVLVGMTGVHQAAVLLREDGSGDKRLVAYVVPGTGHGTAPTAATLRAHAAESLPDYMVPSAFVLLDALPLTANGKLDRGALPVPVEDREPSTAAQKAHNPWEEVLGRLFADVLGVEEVGREDDFFELGGHSLLAIRLLARARSALGMTLSVRDMFDNPTVAGLARLMTVAGRTGRPVVARAVRPERLPLSYAQQRLWFLHQYEPGSALYNIPVALRLTGTLDHDALRAALADVSTRHEALRTVYAQDDQGAHQIILTPDRATPAFEVREVTEDQLASELSDAVGQGFDLTRDLPLRTTLFHLGETDHVLLLVVHHIAADGWSLTPLARDLTTAYAARIAGQAPAWAPLPVQYADHTLWQRDVLGTEDDPDSVLSKQLAYWTQTLASLPAELELPTDRPRPAAPSHQGGTVAFTIPAELHTRITRLARQEQASTFMVLQAALAVLLSRLGAGTDIPIGSPIAGRTDDAVEDLVGFFVNTLVLRTDLTGNPTFTELLARVRETDLAAYAHQDIPFERLVEAVNPERSTSRHPLFQTMLSLQNVDPAAVATAGRFPGLSVSPVDAEAAVSKFDLLLAMQELEAPDGGRSGGVRAVLEFSADLFDQESAERLSRRFVQILDAVTAAPDTRIGHAPVLDTDEQHTLLTQWAHGTITPSTDDHDLIDRLRTHATRTPDAAAVIYGDTATSYADLDARSDRLARLLVEAGVGPERYAAVMLPRTTDLVTVLLAVLKTGGAYLPLDADFPAERLAFMQEETRPVLVIDEQWLERAWEREPAAGGVLPASVDPALAAYVLYTSGSTGRPKGVVVSRGALANLLTDMRQRIPLTSEDRLLAVTTVGFDIAGLELFAPLTAGAAVIVAPSGVVHEPEQLRALLTGERVTVMQATPSLWRSVADDAGAAAALAGVRVLAGGEALPADLAGRLTQAAAQVTNVYGPTETTIWSTATTLTAGEPVTIGQPLANTRVYVLDDHLQPVPVGVPGELYIAGEGVARGYQLRPGLTAERFVADPHGPAGTRMYRTGDVVRWTPDGHLTYLRRADDQVKVRGHRIELGEIEALLGSHPAVARAAVIVRDDRLIAYTTGETVTPQDLRTHLTQSLPAYMIPAAFVTLDALPLTANGKLDRKALPDPDWDGVNASARGPRTPHEEVLCHLFADVLGLERVGIDDSFFDLGGHSLLATRLVSRIRTALGVELSVRALFESPSVAGLAHALAGAGRARTAVTARRRPERLPLSYAQQRLWFLHQYEPGSALYNIPVALRLTGTLDHDALRAALADVSTRHEALRTVYAQDDQGTQGAHQIILTPDRATPAFEVREVTEEQLDAAVATTAAQGFDLTRDLPLRTTLFHLGETEHVLLLVVHHIAADGWSLTPLARDLTTAYGARIAGQAPAWAPLPVQYADHTLWQRDLLGTEDDPEAPINRQLAYWEQALSGLPAELELPTDRPRPATPSHQGGTVTFTIPADLHTRITHLARQEQASTFMVLQAALAMLLSRLGAGTDIPIGSPIAGRTDDAVEDLVGFFVNTLVLRTDLTGNPTFTELLARVRETDLAAYAHQDIPFERLVEAVNPERSTSRHPLFQTMLNPNVLTSAVTGTVEFGDLKAAHQPSTTGTSRYDLSLSYAELGSSEGIDAVLEFSADLFDQGSAERLSRRFVQILDAVTAAPDTRIGQAPVLDTDEQHTLLTQWAQGTITPSTDDLDLIDRLRTHATRTPDAAAVIYGDTATSYADLDARSDRLARLLVEAGVGPERYAAVMLPRTTDLVTVLLAVLKTGGAYLPLDADFPADRLAFMREETRPVLVIDEQWLERAWEREPHPATHLPALTRPDQAAYVLYTSGSTGRPKGVVVSRGALANLLTDMRQRIPLTSEDRLLAVTTVGFDIAGLELFAPLTAGAAVVVAPTGVVHEPKQLRALLTGEQITVMQATPSLWRSVADDAGAAAALASVRVLAGGEALPADLADRLTQVAAQVTNVYGPTETTIWSTATTLTTGAPVTIGRPLTNTQVYVLDDHLQPVPAHVPGELYIAGEGVARGYQLRPALTAERFVADPHGPAGTRMYRTGDVVRWTPDGHLTYLRRADDQVKVRGHRIELGEIEALLGTHPAVTRAAVIVRDDRLIAYTTGETVTPQDLRTHLTQSLPAYMIPAAFVTLDALPLTANGKLDRKALPDPDWDGVSTSARGPRTPHEEVLCRIFADALGLGRVGIDDDFFDLGGDSIRSLQLVAQARREGVSFTVRDVFEHRTVAVLAANARFDADAPVVADFEADAPLTGLSQEELDRLQAEWGA</sequence>